<name>A0A261UWU9_9BORD</name>
<dbReference type="Gene3D" id="1.10.10.10">
    <property type="entry name" value="Winged helix-like DNA-binding domain superfamily/Winged helix DNA-binding domain"/>
    <property type="match status" value="1"/>
</dbReference>
<evidence type="ECO:0000256" key="2">
    <source>
        <dbReference type="ARBA" id="ARBA00023015"/>
    </source>
</evidence>
<accession>A0A261UWU9</accession>
<organism evidence="6 7">
    <name type="scientific">Bordetella genomosp. 4</name>
    <dbReference type="NCBI Taxonomy" id="463044"/>
    <lineage>
        <taxon>Bacteria</taxon>
        <taxon>Pseudomonadati</taxon>
        <taxon>Pseudomonadota</taxon>
        <taxon>Betaproteobacteria</taxon>
        <taxon>Burkholderiales</taxon>
        <taxon>Alcaligenaceae</taxon>
        <taxon>Bordetella</taxon>
    </lineage>
</organism>
<dbReference type="Proteomes" id="UP000216885">
    <property type="component" value="Unassembled WGS sequence"/>
</dbReference>
<dbReference type="PANTHER" id="PTHR30537:SF21">
    <property type="entry name" value="HTH-TYPE TRANSCRIPTIONAL REGULATOR SINR-RELATED"/>
    <property type="match status" value="1"/>
</dbReference>
<comment type="caution">
    <text evidence="6">The sequence shown here is derived from an EMBL/GenBank/DDBJ whole genome shotgun (WGS) entry which is preliminary data.</text>
</comment>
<keyword evidence="4" id="KW-0804">Transcription</keyword>
<sequence length="306" mass="34518">MIKIDDLELFVRSAALGSFSNAAREASLTPNQVSTAIQRLEDELEIRLFARSTRSLKLTDEGAKYLPYAVEALSMLREGHERLHGERQTLQGTLRLALPSDLGRNVLLPWITEFRQAHPKLVLKLFLSDHVADIFRDPIDIAIRYGQPDNASYVALPLASNNRRVLVASPSYIARHGRPTTLDDVMQHQCLTYFLNSKAYDRWIFPAAGVRRQITVKGDLLCDDGDIARRWAVEGHGIAYKSWLDVCNDVTAGRLKILVPDQPGEAAPLSLICPHRRQFSPAVRDLHAMLATRLETMTKLLRKYVK</sequence>
<dbReference type="InterPro" id="IPR036388">
    <property type="entry name" value="WH-like_DNA-bd_sf"/>
</dbReference>
<feature type="domain" description="HTH lysR-type" evidence="5">
    <location>
        <begin position="2"/>
        <end position="59"/>
    </location>
</feature>
<dbReference type="InterPro" id="IPR000847">
    <property type="entry name" value="LysR_HTH_N"/>
</dbReference>
<dbReference type="AlphaFoldDB" id="A0A261UWU9"/>
<dbReference type="FunFam" id="3.40.190.290:FF:000001">
    <property type="entry name" value="Transcriptional regulator, LysR family"/>
    <property type="match status" value="1"/>
</dbReference>
<keyword evidence="2" id="KW-0805">Transcription regulation</keyword>
<comment type="similarity">
    <text evidence="1">Belongs to the LysR transcriptional regulatory family.</text>
</comment>
<evidence type="ECO:0000313" key="7">
    <source>
        <dbReference type="Proteomes" id="UP000216885"/>
    </source>
</evidence>
<evidence type="ECO:0000256" key="4">
    <source>
        <dbReference type="ARBA" id="ARBA00023163"/>
    </source>
</evidence>
<evidence type="ECO:0000259" key="5">
    <source>
        <dbReference type="PROSITE" id="PS50931"/>
    </source>
</evidence>
<dbReference type="InterPro" id="IPR005119">
    <property type="entry name" value="LysR_subst-bd"/>
</dbReference>
<dbReference type="GO" id="GO:0043565">
    <property type="term" value="F:sequence-specific DNA binding"/>
    <property type="evidence" value="ECO:0007669"/>
    <property type="project" value="TreeGrafter"/>
</dbReference>
<dbReference type="CDD" id="cd08422">
    <property type="entry name" value="PBP2_CrgA_like"/>
    <property type="match status" value="1"/>
</dbReference>
<gene>
    <name evidence="6" type="ORF">CAL20_02205</name>
</gene>
<dbReference type="InterPro" id="IPR058163">
    <property type="entry name" value="LysR-type_TF_proteobact-type"/>
</dbReference>
<proteinExistence type="inferred from homology"/>
<keyword evidence="7" id="KW-1185">Reference proteome</keyword>
<dbReference type="PROSITE" id="PS50931">
    <property type="entry name" value="HTH_LYSR"/>
    <property type="match status" value="1"/>
</dbReference>
<dbReference type="Pfam" id="PF03466">
    <property type="entry name" value="LysR_substrate"/>
    <property type="match status" value="1"/>
</dbReference>
<dbReference type="RefSeq" id="WP_094837077.1">
    <property type="nucleotide sequence ID" value="NZ_NEVQ01000002.1"/>
</dbReference>
<dbReference type="Gene3D" id="3.40.190.290">
    <property type="match status" value="1"/>
</dbReference>
<dbReference type="GO" id="GO:0006351">
    <property type="term" value="P:DNA-templated transcription"/>
    <property type="evidence" value="ECO:0007669"/>
    <property type="project" value="TreeGrafter"/>
</dbReference>
<dbReference type="PANTHER" id="PTHR30537">
    <property type="entry name" value="HTH-TYPE TRANSCRIPTIONAL REGULATOR"/>
    <property type="match status" value="1"/>
</dbReference>
<dbReference type="EMBL" id="NEVQ01000002">
    <property type="protein sequence ID" value="OZI66145.1"/>
    <property type="molecule type" value="Genomic_DNA"/>
</dbReference>
<dbReference type="InterPro" id="IPR036390">
    <property type="entry name" value="WH_DNA-bd_sf"/>
</dbReference>
<dbReference type="SUPFAM" id="SSF53850">
    <property type="entry name" value="Periplasmic binding protein-like II"/>
    <property type="match status" value="1"/>
</dbReference>
<dbReference type="SUPFAM" id="SSF46785">
    <property type="entry name" value="Winged helix' DNA-binding domain"/>
    <property type="match status" value="1"/>
</dbReference>
<dbReference type="Pfam" id="PF00126">
    <property type="entry name" value="HTH_1"/>
    <property type="match status" value="1"/>
</dbReference>
<dbReference type="GO" id="GO:0003700">
    <property type="term" value="F:DNA-binding transcription factor activity"/>
    <property type="evidence" value="ECO:0007669"/>
    <property type="project" value="InterPro"/>
</dbReference>
<evidence type="ECO:0000256" key="3">
    <source>
        <dbReference type="ARBA" id="ARBA00023125"/>
    </source>
</evidence>
<evidence type="ECO:0000313" key="6">
    <source>
        <dbReference type="EMBL" id="OZI66145.1"/>
    </source>
</evidence>
<protein>
    <submittedName>
        <fullName evidence="6">LysR family transcriptional regulator</fullName>
    </submittedName>
</protein>
<keyword evidence="3" id="KW-0238">DNA-binding</keyword>
<evidence type="ECO:0000256" key="1">
    <source>
        <dbReference type="ARBA" id="ARBA00009437"/>
    </source>
</evidence>
<reference evidence="6 7" key="1">
    <citation type="submission" date="2017-05" db="EMBL/GenBank/DDBJ databases">
        <title>Complete and WGS of Bordetella genogroups.</title>
        <authorList>
            <person name="Spilker T."/>
            <person name="LiPuma J."/>
        </authorList>
    </citation>
    <scope>NUCLEOTIDE SEQUENCE [LARGE SCALE GENOMIC DNA]</scope>
    <source>
        <strain evidence="6 7">AU9919</strain>
    </source>
</reference>
<dbReference type="FunFam" id="1.10.10.10:FF:000001">
    <property type="entry name" value="LysR family transcriptional regulator"/>
    <property type="match status" value="1"/>
</dbReference>